<dbReference type="InParanoid" id="A0A286U8F8"/>
<protein>
    <submittedName>
        <fullName evidence="4">Uncharacterized protein</fullName>
    </submittedName>
</protein>
<feature type="compositionally biased region" description="Low complexity" evidence="1">
    <location>
        <begin position="502"/>
        <end position="524"/>
    </location>
</feature>
<feature type="compositionally biased region" description="Polar residues" evidence="1">
    <location>
        <begin position="551"/>
        <end position="566"/>
    </location>
</feature>
<comment type="caution">
    <text evidence="4">The sequence shown here is derived from an EMBL/GenBank/DDBJ whole genome shotgun (WGS) entry which is preliminary data.</text>
</comment>
<gene>
    <name evidence="4" type="ORF">PNOK_0865200</name>
</gene>
<feature type="region of interest" description="Disordered" evidence="1">
    <location>
        <begin position="347"/>
        <end position="387"/>
    </location>
</feature>
<feature type="region of interest" description="Disordered" evidence="1">
    <location>
        <begin position="39"/>
        <end position="68"/>
    </location>
</feature>
<keyword evidence="5" id="KW-1185">Reference proteome</keyword>
<dbReference type="OrthoDB" id="3266934at2759"/>
<feature type="region of interest" description="Disordered" evidence="1">
    <location>
        <begin position="169"/>
        <end position="194"/>
    </location>
</feature>
<feature type="compositionally biased region" description="Basic and acidic residues" evidence="1">
    <location>
        <begin position="580"/>
        <end position="591"/>
    </location>
</feature>
<feature type="compositionally biased region" description="Polar residues" evidence="1">
    <location>
        <begin position="435"/>
        <end position="447"/>
    </location>
</feature>
<dbReference type="EMBL" id="NBII01000009">
    <property type="protein sequence ID" value="PAV15794.1"/>
    <property type="molecule type" value="Genomic_DNA"/>
</dbReference>
<dbReference type="Proteomes" id="UP000217199">
    <property type="component" value="Unassembled WGS sequence"/>
</dbReference>
<keyword evidence="2" id="KW-0472">Membrane</keyword>
<proteinExistence type="predicted"/>
<feature type="transmembrane region" description="Helical" evidence="2">
    <location>
        <begin position="213"/>
        <end position="234"/>
    </location>
</feature>
<feature type="compositionally biased region" description="Low complexity" evidence="1">
    <location>
        <begin position="46"/>
        <end position="66"/>
    </location>
</feature>
<dbReference type="STRING" id="2282107.A0A286U8F8"/>
<accession>A0A286U8F8</accession>
<evidence type="ECO:0000313" key="5">
    <source>
        <dbReference type="Proteomes" id="UP000217199"/>
    </source>
</evidence>
<keyword evidence="2" id="KW-0812">Transmembrane</keyword>
<evidence type="ECO:0000313" key="4">
    <source>
        <dbReference type="EMBL" id="PAV15794.1"/>
    </source>
</evidence>
<sequence>MGVGRLPVPGLLLAMATFAVLPRSRGVIVREPQDGGVVTSLSIHQPSRTSSYTETSTSPSPSSTGSGYLNVENVANTTVCGESSLAWYYIGDLSYNVNLDAKNQDTSSTYPISNLTNLSCSLCSYNWTPAAVPSGSYVIEAIVPASSETFISNTFYVLDSGDSSCLASANPSATSSSDSTNTSSDDSSSSTSSVTSIPVVGAVSTSQLSGGGVAGVVVGAVVFLIGLIFAVLLLRRYRRRSALGAPRGGFFEKRRPKGAVAINSRGGSFSSTHGLPVLGSGLSPDGIPTYNLNNTLQGSQGRAISDESTRLQGEKIFVHTSAVTAVPSAVHRPSHIYRDSINSFVSGSTGGGTINHPRPSRHSSLMYTSDPFGSQPPTPSPRHSNDFNLIQDSQRHIPVTIFSRSESSLSHAFNSPGIPRDVSEAPSPEPGSYDSGMSSPTVQSPVVSNRIPPPAPPSIGQSSSVKPTRRAKSASARKPVPAYSPSVSGEALELTEPISPRSTSSSQVKSIASSSYVVSSAPGSKHQSGSSFGASSVGNDWSSAAAHSHSTPSGSYRPHSSTTALPSTLAGHSILNLPDLNHKSSFGERQMHVLIPDPPPREMQ</sequence>
<organism evidence="4 5">
    <name type="scientific">Pyrrhoderma noxium</name>
    <dbReference type="NCBI Taxonomy" id="2282107"/>
    <lineage>
        <taxon>Eukaryota</taxon>
        <taxon>Fungi</taxon>
        <taxon>Dikarya</taxon>
        <taxon>Basidiomycota</taxon>
        <taxon>Agaricomycotina</taxon>
        <taxon>Agaricomycetes</taxon>
        <taxon>Hymenochaetales</taxon>
        <taxon>Hymenochaetaceae</taxon>
        <taxon>Pyrrhoderma</taxon>
    </lineage>
</organism>
<keyword evidence="3" id="KW-0732">Signal</keyword>
<dbReference type="AlphaFoldDB" id="A0A286U8F8"/>
<feature type="chain" id="PRO_5013837168" evidence="3">
    <location>
        <begin position="27"/>
        <end position="604"/>
    </location>
</feature>
<feature type="signal peptide" evidence="3">
    <location>
        <begin position="1"/>
        <end position="26"/>
    </location>
</feature>
<evidence type="ECO:0000256" key="1">
    <source>
        <dbReference type="SAM" id="MobiDB-lite"/>
    </source>
</evidence>
<name>A0A286U8F8_9AGAM</name>
<evidence type="ECO:0000256" key="3">
    <source>
        <dbReference type="SAM" id="SignalP"/>
    </source>
</evidence>
<reference evidence="4 5" key="1">
    <citation type="journal article" date="2017" name="Mol. Ecol.">
        <title>Comparative and population genomic landscape of Phellinus noxius: A hypervariable fungus causing root rot in trees.</title>
        <authorList>
            <person name="Chung C.L."/>
            <person name="Lee T.J."/>
            <person name="Akiba M."/>
            <person name="Lee H.H."/>
            <person name="Kuo T.H."/>
            <person name="Liu D."/>
            <person name="Ke H.M."/>
            <person name="Yokoi T."/>
            <person name="Roa M.B."/>
            <person name="Lu M.J."/>
            <person name="Chang Y.Y."/>
            <person name="Ann P.J."/>
            <person name="Tsai J.N."/>
            <person name="Chen C.Y."/>
            <person name="Tzean S.S."/>
            <person name="Ota Y."/>
            <person name="Hattori T."/>
            <person name="Sahashi N."/>
            <person name="Liou R.F."/>
            <person name="Kikuchi T."/>
            <person name="Tsai I.J."/>
        </authorList>
    </citation>
    <scope>NUCLEOTIDE SEQUENCE [LARGE SCALE GENOMIC DNA]</scope>
    <source>
        <strain evidence="4 5">FFPRI411160</strain>
    </source>
</reference>
<keyword evidence="2" id="KW-1133">Transmembrane helix</keyword>
<feature type="compositionally biased region" description="Polar residues" evidence="1">
    <location>
        <begin position="525"/>
        <end position="541"/>
    </location>
</feature>
<evidence type="ECO:0000256" key="2">
    <source>
        <dbReference type="SAM" id="Phobius"/>
    </source>
</evidence>
<feature type="region of interest" description="Disordered" evidence="1">
    <location>
        <begin position="409"/>
        <end position="604"/>
    </location>
</feature>